<keyword evidence="1" id="KW-1133">Transmembrane helix</keyword>
<feature type="transmembrane region" description="Helical" evidence="1">
    <location>
        <begin position="52"/>
        <end position="73"/>
    </location>
</feature>
<dbReference type="EMBL" id="CP022315">
    <property type="protein sequence ID" value="ASK63961.1"/>
    <property type="molecule type" value="Genomic_DNA"/>
</dbReference>
<feature type="transmembrane region" description="Helical" evidence="1">
    <location>
        <begin position="349"/>
        <end position="368"/>
    </location>
</feature>
<reference evidence="2 3" key="1">
    <citation type="submission" date="2017-07" db="EMBL/GenBank/DDBJ databases">
        <title>Virgibacillus sp. LM2416.</title>
        <authorList>
            <person name="Tak E.J."/>
            <person name="Bae J.-W."/>
        </authorList>
    </citation>
    <scope>NUCLEOTIDE SEQUENCE [LARGE SCALE GENOMIC DNA]</scope>
    <source>
        <strain evidence="2 3">LM2416</strain>
    </source>
</reference>
<keyword evidence="3" id="KW-1185">Reference proteome</keyword>
<evidence type="ECO:0000313" key="2">
    <source>
        <dbReference type="EMBL" id="ASK63961.1"/>
    </source>
</evidence>
<organism evidence="2 3">
    <name type="scientific">Virgibacillus phasianinus</name>
    <dbReference type="NCBI Taxonomy" id="2017483"/>
    <lineage>
        <taxon>Bacteria</taxon>
        <taxon>Bacillati</taxon>
        <taxon>Bacillota</taxon>
        <taxon>Bacilli</taxon>
        <taxon>Bacillales</taxon>
        <taxon>Bacillaceae</taxon>
        <taxon>Virgibacillus</taxon>
    </lineage>
</organism>
<sequence>MEEVSHEPLLYTNQPQKAAKAFSYIFMLIFGLFALGAIVIGIYWLFLEGDLWIASCFSIPVGLLMGFIAWVAYDQNIREKEIKYEFVLNENGIDETRHYQKKNKVKENHIAFSDMDKILIGNYVNRIINTNGIDFFKFGVLVIVMYKDKYFFQRIFKANELTEWLIRMTDKNVPVYYTPYDLKQAFIDRVHYDVDFSKIDGIPWEEVEKLPPVEHEMPGNPFKEWQDENIELMKKNVKQKKTSKVDRYVTLAIFIYALFTGAVIMPQLPLEDGTFAMSDLLLLTVLLVNVLIPLVFVYWRSHTKWYMPFIYFIVASAGNCLALLFVILFTNIPLLFGSALFTNGMLLVFLWYPALIIMKLAKVVFLFIDKHNLL</sequence>
<keyword evidence="1" id="KW-0472">Membrane</keyword>
<dbReference type="Proteomes" id="UP000198312">
    <property type="component" value="Chromosome"/>
</dbReference>
<gene>
    <name evidence="2" type="ORF">CFK37_18255</name>
</gene>
<feature type="transmembrane region" description="Helical" evidence="1">
    <location>
        <begin position="248"/>
        <end position="268"/>
    </location>
</feature>
<protein>
    <submittedName>
        <fullName evidence="2">Uncharacterized protein</fullName>
    </submittedName>
</protein>
<dbReference type="KEGG" id="vil:CFK37_18255"/>
<name>A0A220U7X1_9BACI</name>
<feature type="transmembrane region" description="Helical" evidence="1">
    <location>
        <begin position="280"/>
        <end position="299"/>
    </location>
</feature>
<evidence type="ECO:0000313" key="3">
    <source>
        <dbReference type="Proteomes" id="UP000198312"/>
    </source>
</evidence>
<proteinExistence type="predicted"/>
<dbReference type="RefSeq" id="WP_089063219.1">
    <property type="nucleotide sequence ID" value="NZ_CP022315.1"/>
</dbReference>
<dbReference type="AlphaFoldDB" id="A0A220U7X1"/>
<accession>A0A220U7X1</accession>
<keyword evidence="1" id="KW-0812">Transmembrane</keyword>
<feature type="transmembrane region" description="Helical" evidence="1">
    <location>
        <begin position="306"/>
        <end position="329"/>
    </location>
</feature>
<evidence type="ECO:0000256" key="1">
    <source>
        <dbReference type="SAM" id="Phobius"/>
    </source>
</evidence>
<feature type="transmembrane region" description="Helical" evidence="1">
    <location>
        <begin position="21"/>
        <end position="46"/>
    </location>
</feature>